<dbReference type="InterPro" id="IPR000300">
    <property type="entry name" value="IPPc"/>
</dbReference>
<dbReference type="GeneID" id="33558704"/>
<evidence type="ECO:0000256" key="1">
    <source>
        <dbReference type="SAM" id="MobiDB-lite"/>
    </source>
</evidence>
<dbReference type="STRING" id="4999.A0A1Y1U955"/>
<accession>A0A1Y1U955</accession>
<keyword evidence="3" id="KW-0269">Exonuclease</keyword>
<dbReference type="InterPro" id="IPR048869">
    <property type="entry name" value="OCRL-1_2_ASH"/>
</dbReference>
<dbReference type="SMART" id="SM00128">
    <property type="entry name" value="IPPc"/>
    <property type="match status" value="1"/>
</dbReference>
<evidence type="ECO:0000313" key="4">
    <source>
        <dbReference type="Proteomes" id="UP000193218"/>
    </source>
</evidence>
<dbReference type="GO" id="GO:0004439">
    <property type="term" value="F:phosphatidylinositol-4,5-bisphosphate 5-phosphatase activity"/>
    <property type="evidence" value="ECO:0007669"/>
    <property type="project" value="TreeGrafter"/>
</dbReference>
<dbReference type="SUPFAM" id="SSF56219">
    <property type="entry name" value="DNase I-like"/>
    <property type="match status" value="1"/>
</dbReference>
<dbReference type="Pfam" id="PF21310">
    <property type="entry name" value="OCRL-like_ASH"/>
    <property type="match status" value="1"/>
</dbReference>
<dbReference type="Pfam" id="PF22669">
    <property type="entry name" value="Exo_endo_phos2"/>
    <property type="match status" value="1"/>
</dbReference>
<dbReference type="PANTHER" id="PTHR11200">
    <property type="entry name" value="INOSITOL 5-PHOSPHATASE"/>
    <property type="match status" value="1"/>
</dbReference>
<dbReference type="PANTHER" id="PTHR11200:SF300">
    <property type="entry name" value="TYPE II INOSITOL 1,4,5-TRISPHOSPHATE 5-PHOSPHATASE"/>
    <property type="match status" value="1"/>
</dbReference>
<name>A0A1Y1U955_9TREE</name>
<dbReference type="EMBL" id="NBSH01000014">
    <property type="protein sequence ID" value="ORX34560.1"/>
    <property type="molecule type" value="Genomic_DNA"/>
</dbReference>
<feature type="compositionally biased region" description="Polar residues" evidence="1">
    <location>
        <begin position="178"/>
        <end position="206"/>
    </location>
</feature>
<organism evidence="3 4">
    <name type="scientific">Kockovaella imperatae</name>
    <dbReference type="NCBI Taxonomy" id="4999"/>
    <lineage>
        <taxon>Eukaryota</taxon>
        <taxon>Fungi</taxon>
        <taxon>Dikarya</taxon>
        <taxon>Basidiomycota</taxon>
        <taxon>Agaricomycotina</taxon>
        <taxon>Tremellomycetes</taxon>
        <taxon>Tremellales</taxon>
        <taxon>Cuniculitremaceae</taxon>
        <taxon>Kockovaella</taxon>
    </lineage>
</organism>
<reference evidence="3 4" key="1">
    <citation type="submission" date="2017-03" db="EMBL/GenBank/DDBJ databases">
        <title>Widespread Adenine N6-methylation of Active Genes in Fungi.</title>
        <authorList>
            <consortium name="DOE Joint Genome Institute"/>
            <person name="Mondo S.J."/>
            <person name="Dannebaum R.O."/>
            <person name="Kuo R.C."/>
            <person name="Louie K.B."/>
            <person name="Bewick A.J."/>
            <person name="Labutti K."/>
            <person name="Haridas S."/>
            <person name="Kuo A."/>
            <person name="Salamov A."/>
            <person name="Ahrendt S.R."/>
            <person name="Lau R."/>
            <person name="Bowen B.P."/>
            <person name="Lipzen A."/>
            <person name="Sullivan W."/>
            <person name="Andreopoulos W.B."/>
            <person name="Clum A."/>
            <person name="Lindquist E."/>
            <person name="Daum C."/>
            <person name="Northen T.R."/>
            <person name="Ramamoorthy G."/>
            <person name="Schmitz R.J."/>
            <person name="Gryganskyi A."/>
            <person name="Culley D."/>
            <person name="Magnuson J."/>
            <person name="James T.Y."/>
            <person name="O'Malley M.A."/>
            <person name="Stajich J.E."/>
            <person name="Spatafora J.W."/>
            <person name="Visel A."/>
            <person name="Grigoriev I.V."/>
        </authorList>
    </citation>
    <scope>NUCLEOTIDE SEQUENCE [LARGE SCALE GENOMIC DNA]</scope>
    <source>
        <strain evidence="3 4">NRRL Y-17943</strain>
    </source>
</reference>
<keyword evidence="4" id="KW-1185">Reference proteome</keyword>
<feature type="domain" description="Inositol polyphosphate-related phosphatase" evidence="2">
    <location>
        <begin position="254"/>
        <end position="575"/>
    </location>
</feature>
<dbReference type="InterPro" id="IPR013783">
    <property type="entry name" value="Ig-like_fold"/>
</dbReference>
<dbReference type="Gene3D" id="2.60.40.10">
    <property type="entry name" value="Immunoglobulins"/>
    <property type="match status" value="1"/>
</dbReference>
<dbReference type="GO" id="GO:0004527">
    <property type="term" value="F:exonuclease activity"/>
    <property type="evidence" value="ECO:0007669"/>
    <property type="project" value="UniProtKB-KW"/>
</dbReference>
<sequence>MSLYARTNTVGHFDIASVLRSTERVSVTLPCRVRTDGSEYHKAEAATVVSSSAGIKEAALMVIVPGTDSFETRLLHLLPITSSLKHSLNQTPPSPSTSFFHQSSRPHITLSLSNESSKFDLRISASQTVRVQTLITDIRALIDASRQQRAPHSFTHSWARLYPVIPPSLENDSDDESGSLTSRSATGESSETSLASPPSGASNSVVTPLTSLTLEPKNASTEEQYPNPFAAGFSRIGFLRKRLFASLGEWSSRTPVKIRITTYNVNDKLPPPGTKELGTLVGSGVEDVLVFGFQEVDLRSQALLISQGNVRADEWESAILAGLDSKAEGYERIAMTQYVGVMTLVFVRKTLRPHVTHVQTSERGIGLLGFGGNKAGVCVRLKIYDTTVAIVNSHLAAFATALERRRADFQVLLKGLPFPVSVGEEIVPAFEEFWSEAKDRPLGVEDSHVLFWCGDLNYRIDMEDDILRAWVGEGKRDSILEKDQLRADIASGKSFAGFREHPINFAPSFKYVHGSTTLDTRRSPAYTDRILWSTPRSEYSDTTSVACSSYDLHSILWSDHRPVSASFDVNVRVVDEERRREMYLGVERELEKLEEVYRPAIEVDETSLDFGDVRVLRRIPREIKLTNTGRVPATFNFKPPSPDKPICKAWFWPFPNHGTVKPGESVTLTITAMVDDQHAAGLSLGNAELNDVLVLRVADGKDTFITLQANFCPTILSLPLSILHLLSEPIQKLDVAQRKLLANPPVDAYQERPRGVKPVKEIWRLLEHLMANGSGRLWSGSSDEPGFLITLDKLDSGEDLPKDQGQSKGCSARNSAACLLLLLSSLPTALIPPIRLRECESARTRDEAFASLEGVPQVNTNILIGVMSVVKLCIERASAQASNSSEEKSTGTFSSEVSADDYQSLNHDTGSPDSPAPTHVLGSPMSELPTPPLDDTIPSFTITRSTPKKPAAPELTEMPLDPETLDDIVDALLPAVFGRVAFVNQVDNRRRFIKLLLEG</sequence>
<feature type="region of interest" description="Disordered" evidence="1">
    <location>
        <begin position="902"/>
        <end position="958"/>
    </location>
</feature>
<feature type="region of interest" description="Disordered" evidence="1">
    <location>
        <begin position="169"/>
        <end position="206"/>
    </location>
</feature>
<evidence type="ECO:0000259" key="2">
    <source>
        <dbReference type="SMART" id="SM00128"/>
    </source>
</evidence>
<comment type="caution">
    <text evidence="3">The sequence shown here is derived from an EMBL/GenBank/DDBJ whole genome shotgun (WGS) entry which is preliminary data.</text>
</comment>
<dbReference type="RefSeq" id="XP_021868823.1">
    <property type="nucleotide sequence ID" value="XM_022016895.1"/>
</dbReference>
<dbReference type="InterPro" id="IPR036691">
    <property type="entry name" value="Endo/exonu/phosph_ase_sf"/>
</dbReference>
<dbReference type="Gene3D" id="3.60.10.10">
    <property type="entry name" value="Endonuclease/exonuclease/phosphatase"/>
    <property type="match status" value="1"/>
</dbReference>
<gene>
    <name evidence="3" type="ORF">BD324DRAFT_636400</name>
</gene>
<protein>
    <submittedName>
        <fullName evidence="3">Endonuclease/exonuclease/phosphatase</fullName>
    </submittedName>
</protein>
<proteinExistence type="predicted"/>
<evidence type="ECO:0000313" key="3">
    <source>
        <dbReference type="EMBL" id="ORX34560.1"/>
    </source>
</evidence>
<keyword evidence="3" id="KW-0540">Nuclease</keyword>
<dbReference type="OrthoDB" id="7862313at2759"/>
<dbReference type="InParanoid" id="A0A1Y1U955"/>
<keyword evidence="3" id="KW-0255">Endonuclease</keyword>
<keyword evidence="3" id="KW-0378">Hydrolase</keyword>
<dbReference type="GO" id="GO:0004519">
    <property type="term" value="F:endonuclease activity"/>
    <property type="evidence" value="ECO:0007669"/>
    <property type="project" value="UniProtKB-KW"/>
</dbReference>
<dbReference type="InterPro" id="IPR046985">
    <property type="entry name" value="IP5"/>
</dbReference>
<dbReference type="GO" id="GO:0046856">
    <property type="term" value="P:phosphatidylinositol dephosphorylation"/>
    <property type="evidence" value="ECO:0007669"/>
    <property type="project" value="InterPro"/>
</dbReference>
<dbReference type="AlphaFoldDB" id="A0A1Y1U955"/>
<dbReference type="Proteomes" id="UP000193218">
    <property type="component" value="Unassembled WGS sequence"/>
</dbReference>
<feature type="compositionally biased region" description="Polar residues" evidence="1">
    <location>
        <begin position="902"/>
        <end position="912"/>
    </location>
</feature>